<dbReference type="InterPro" id="IPR004610">
    <property type="entry name" value="RecJ"/>
</dbReference>
<evidence type="ECO:0000259" key="7">
    <source>
        <dbReference type="Pfam" id="PF02272"/>
    </source>
</evidence>
<dbReference type="PANTHER" id="PTHR30255:SF2">
    <property type="entry name" value="SINGLE-STRANDED-DNA-SPECIFIC EXONUCLEASE RECJ"/>
    <property type="match status" value="1"/>
</dbReference>
<dbReference type="Pfam" id="PF17768">
    <property type="entry name" value="RecJ_OB"/>
    <property type="match status" value="1"/>
</dbReference>
<evidence type="ECO:0000313" key="10">
    <source>
        <dbReference type="Proteomes" id="UP000199473"/>
    </source>
</evidence>
<feature type="domain" description="RecJ OB" evidence="8">
    <location>
        <begin position="488"/>
        <end position="597"/>
    </location>
</feature>
<keyword evidence="3" id="KW-0540">Nuclease</keyword>
<dbReference type="GO" id="GO:0006281">
    <property type="term" value="P:DNA repair"/>
    <property type="evidence" value="ECO:0007669"/>
    <property type="project" value="InterPro"/>
</dbReference>
<proteinExistence type="inferred from homology"/>
<evidence type="ECO:0000256" key="1">
    <source>
        <dbReference type="ARBA" id="ARBA00005915"/>
    </source>
</evidence>
<dbReference type="STRING" id="1123062.SAMN02745775_1189"/>
<evidence type="ECO:0000256" key="4">
    <source>
        <dbReference type="ARBA" id="ARBA00022801"/>
    </source>
</evidence>
<evidence type="ECO:0000259" key="6">
    <source>
        <dbReference type="Pfam" id="PF01368"/>
    </source>
</evidence>
<dbReference type="InterPro" id="IPR038763">
    <property type="entry name" value="DHH_sf"/>
</dbReference>
<evidence type="ECO:0000256" key="5">
    <source>
        <dbReference type="ARBA" id="ARBA00022839"/>
    </source>
</evidence>
<dbReference type="SUPFAM" id="SSF64182">
    <property type="entry name" value="DHH phosphoesterases"/>
    <property type="match status" value="1"/>
</dbReference>
<organism evidence="9 10">
    <name type="scientific">Falsiroseomonas stagni DSM 19981</name>
    <dbReference type="NCBI Taxonomy" id="1123062"/>
    <lineage>
        <taxon>Bacteria</taxon>
        <taxon>Pseudomonadati</taxon>
        <taxon>Pseudomonadota</taxon>
        <taxon>Alphaproteobacteria</taxon>
        <taxon>Acetobacterales</taxon>
        <taxon>Roseomonadaceae</taxon>
        <taxon>Falsiroseomonas</taxon>
    </lineage>
</organism>
<evidence type="ECO:0000256" key="3">
    <source>
        <dbReference type="ARBA" id="ARBA00022722"/>
    </source>
</evidence>
<dbReference type="InterPro" id="IPR051673">
    <property type="entry name" value="SSDNA_exonuclease_RecJ"/>
</dbReference>
<evidence type="ECO:0000313" key="9">
    <source>
        <dbReference type="EMBL" id="SFL07784.1"/>
    </source>
</evidence>
<dbReference type="GO" id="GO:0008409">
    <property type="term" value="F:5'-3' exonuclease activity"/>
    <property type="evidence" value="ECO:0007669"/>
    <property type="project" value="InterPro"/>
</dbReference>
<sequence length="601" mass="62636">MPGAVIEGAARAMAEPAVALGVAHSATGRRWIWRQGDARTGAAIAQRLALPELVGRLLAARGVGIDGAADFLEPTLRALLPDPSCLRDMDVAAARLADAAQRGEHVAVFGDYDVDGACSGALTTRLLRELGCAVTHYVPDRIREGYGPNAGAISSLCDRGATLIVTVDCGIAAEAALAVAHNRADIVILDHHKAEGPVPRVRAAVNPNRPDCTSGLGHLCAAGVAFLAGVATLRELRRRGHFANRPEPKMLDLLDLVALATVCDVMPLTGLNRALVTQGLKVMARRGRAGISALLDVALAKDSPSAHTLGYLLGPRINASGRIDEADMGLRLLLEDDPIEARAMAEKLDQVNRRRQEVEADVLTAAMTEAARQVEHGHPVLLVVGEGWHPGVVGIVAGRMKEKFNRPACVAGLSDGLAKGSGRSLPGVDLGAAIIAARQMGLLHTGGGHAMAAGFSFHAAKEGEFHAFLDERLAHAADLPGAADLPVEGSLTVQGATMEVATQVARLAPFGAGNDEPVFVLNRARVVRADRVGKEGATIRAFLEGEGGGPRLKAVCFRAKDGPLAAALLGGGTMHLAGHLRAESWNDNVTLGFHVVDAAPV</sequence>
<keyword evidence="10" id="KW-1185">Reference proteome</keyword>
<accession>A0A1I4EQ24</accession>
<dbReference type="Gene3D" id="3.90.1640.30">
    <property type="match status" value="1"/>
</dbReference>
<dbReference type="GO" id="GO:0006310">
    <property type="term" value="P:DNA recombination"/>
    <property type="evidence" value="ECO:0007669"/>
    <property type="project" value="InterPro"/>
</dbReference>
<dbReference type="Proteomes" id="UP000199473">
    <property type="component" value="Unassembled WGS sequence"/>
</dbReference>
<dbReference type="Gene3D" id="3.10.310.30">
    <property type="match status" value="1"/>
</dbReference>
<feature type="domain" description="DDH" evidence="6">
    <location>
        <begin position="106"/>
        <end position="260"/>
    </location>
</feature>
<keyword evidence="4" id="KW-0378">Hydrolase</keyword>
<comment type="similarity">
    <text evidence="1">Belongs to the RecJ family.</text>
</comment>
<dbReference type="Pfam" id="PF01368">
    <property type="entry name" value="DHH"/>
    <property type="match status" value="1"/>
</dbReference>
<keyword evidence="5 9" id="KW-0269">Exonuclease</keyword>
<feature type="domain" description="DHHA1" evidence="7">
    <location>
        <begin position="381"/>
        <end position="473"/>
    </location>
</feature>
<dbReference type="InterPro" id="IPR041122">
    <property type="entry name" value="RecJ_OB"/>
</dbReference>
<dbReference type="PANTHER" id="PTHR30255">
    <property type="entry name" value="SINGLE-STRANDED-DNA-SPECIFIC EXONUCLEASE RECJ"/>
    <property type="match status" value="1"/>
</dbReference>
<dbReference type="AlphaFoldDB" id="A0A1I4EQ24"/>
<reference evidence="9 10" key="1">
    <citation type="submission" date="2016-10" db="EMBL/GenBank/DDBJ databases">
        <authorList>
            <person name="de Groot N.N."/>
        </authorList>
    </citation>
    <scope>NUCLEOTIDE SEQUENCE [LARGE SCALE GENOMIC DNA]</scope>
    <source>
        <strain evidence="9 10">DSM 19981</strain>
    </source>
</reference>
<dbReference type="InterPro" id="IPR001667">
    <property type="entry name" value="DDH_dom"/>
</dbReference>
<dbReference type="InterPro" id="IPR003156">
    <property type="entry name" value="DHHA1_dom"/>
</dbReference>
<name>A0A1I4EQ24_9PROT</name>
<dbReference type="Pfam" id="PF02272">
    <property type="entry name" value="DHHA1"/>
    <property type="match status" value="1"/>
</dbReference>
<gene>
    <name evidence="9" type="ORF">SAMN02745775_1189</name>
</gene>
<evidence type="ECO:0000259" key="8">
    <source>
        <dbReference type="Pfam" id="PF17768"/>
    </source>
</evidence>
<protein>
    <recommendedName>
        <fullName evidence="2">Single-stranded-DNA-specific exonuclease RecJ</fullName>
    </recommendedName>
</protein>
<evidence type="ECO:0000256" key="2">
    <source>
        <dbReference type="ARBA" id="ARBA00019841"/>
    </source>
</evidence>
<dbReference type="GO" id="GO:0003676">
    <property type="term" value="F:nucleic acid binding"/>
    <property type="evidence" value="ECO:0007669"/>
    <property type="project" value="InterPro"/>
</dbReference>
<dbReference type="RefSeq" id="WP_245762286.1">
    <property type="nucleotide sequence ID" value="NZ_FOSQ01000018.1"/>
</dbReference>
<dbReference type="NCBIfam" id="TIGR00644">
    <property type="entry name" value="recJ"/>
    <property type="match status" value="1"/>
</dbReference>
<dbReference type="EMBL" id="FOSQ01000018">
    <property type="protein sequence ID" value="SFL07784.1"/>
    <property type="molecule type" value="Genomic_DNA"/>
</dbReference>